<dbReference type="EMBL" id="HBGE01007355">
    <property type="protein sequence ID" value="CAD9094593.1"/>
    <property type="molecule type" value="Transcribed_RNA"/>
</dbReference>
<accession>A0A7S1PPG8</accession>
<feature type="region of interest" description="Disordered" evidence="1">
    <location>
        <begin position="125"/>
        <end position="145"/>
    </location>
</feature>
<reference evidence="3" key="1">
    <citation type="submission" date="2021-01" db="EMBL/GenBank/DDBJ databases">
        <authorList>
            <person name="Corre E."/>
            <person name="Pelletier E."/>
            <person name="Niang G."/>
            <person name="Scheremetjew M."/>
            <person name="Finn R."/>
            <person name="Kale V."/>
            <person name="Holt S."/>
            <person name="Cochrane G."/>
            <person name="Meng A."/>
            <person name="Brown T."/>
            <person name="Cohen L."/>
        </authorList>
    </citation>
    <scope>NUCLEOTIDE SEQUENCE</scope>
    <source>
        <strain evidence="3">OF101</strain>
    </source>
</reference>
<feature type="chain" id="PRO_5030648467" evidence="2">
    <location>
        <begin position="21"/>
        <end position="145"/>
    </location>
</feature>
<protein>
    <submittedName>
        <fullName evidence="3">Uncharacterized protein</fullName>
    </submittedName>
</protein>
<organism evidence="3">
    <name type="scientific">Alexandrium catenella</name>
    <name type="common">Red tide dinoflagellate</name>
    <name type="synonym">Gonyaulax catenella</name>
    <dbReference type="NCBI Taxonomy" id="2925"/>
    <lineage>
        <taxon>Eukaryota</taxon>
        <taxon>Sar</taxon>
        <taxon>Alveolata</taxon>
        <taxon>Dinophyceae</taxon>
        <taxon>Gonyaulacales</taxon>
        <taxon>Pyrocystaceae</taxon>
        <taxon>Alexandrium</taxon>
    </lineage>
</organism>
<keyword evidence="2" id="KW-0732">Signal</keyword>
<proteinExistence type="predicted"/>
<feature type="signal peptide" evidence="2">
    <location>
        <begin position="1"/>
        <end position="20"/>
    </location>
</feature>
<dbReference type="AlphaFoldDB" id="A0A7S1PPG8"/>
<evidence type="ECO:0000256" key="1">
    <source>
        <dbReference type="SAM" id="MobiDB-lite"/>
    </source>
</evidence>
<evidence type="ECO:0000256" key="2">
    <source>
        <dbReference type="SAM" id="SignalP"/>
    </source>
</evidence>
<sequence>MSAGALAAAMIACVAGGVRGGDMSCAAPELAPLKASAMLQVSSRTTVRTHSKAALMLPGQNGQMARVCFHADTREAEILDFCKHMPGHSTCLQKGDSFTQGTVALPCWTVQATQEELPLIAARLPGRAGGAGGSGGEGQQGKPPQ</sequence>
<feature type="compositionally biased region" description="Gly residues" evidence="1">
    <location>
        <begin position="127"/>
        <end position="139"/>
    </location>
</feature>
<gene>
    <name evidence="3" type="ORF">ACAT0790_LOCUS4429</name>
</gene>
<evidence type="ECO:0000313" key="3">
    <source>
        <dbReference type="EMBL" id="CAD9094593.1"/>
    </source>
</evidence>
<name>A0A7S1PPG8_ALECA</name>